<protein>
    <submittedName>
        <fullName evidence="1">SAM-dependent methyltransferase</fullName>
    </submittedName>
</protein>
<dbReference type="EMBL" id="DQVM01000007">
    <property type="protein sequence ID" value="HIQ28990.1"/>
    <property type="molecule type" value="Genomic_DNA"/>
</dbReference>
<reference evidence="1" key="1">
    <citation type="journal article" date="2020" name="ISME J.">
        <title>Gammaproteobacteria mediating utilization of methyl-, sulfur- and petroleum organic compounds in deep ocean hydrothermal plumes.</title>
        <authorList>
            <person name="Zhou Z."/>
            <person name="Liu Y."/>
            <person name="Pan J."/>
            <person name="Cron B.R."/>
            <person name="Toner B.M."/>
            <person name="Anantharaman K."/>
            <person name="Breier J.A."/>
            <person name="Dick G.J."/>
            <person name="Li M."/>
        </authorList>
    </citation>
    <scope>NUCLEOTIDE SEQUENCE</scope>
    <source>
        <strain evidence="1">SZUA-1515</strain>
    </source>
</reference>
<keyword evidence="1" id="KW-0489">Methyltransferase</keyword>
<evidence type="ECO:0000313" key="1">
    <source>
        <dbReference type="EMBL" id="HIQ28990.1"/>
    </source>
</evidence>
<gene>
    <name evidence="1" type="ORF">EYH45_00325</name>
</gene>
<dbReference type="CDD" id="cd02440">
    <property type="entry name" value="AdoMet_MTases"/>
    <property type="match status" value="1"/>
</dbReference>
<dbReference type="GO" id="GO:0032259">
    <property type="term" value="P:methylation"/>
    <property type="evidence" value="ECO:0007669"/>
    <property type="project" value="UniProtKB-KW"/>
</dbReference>
<dbReference type="GO" id="GO:0008168">
    <property type="term" value="F:methyltransferase activity"/>
    <property type="evidence" value="ECO:0007669"/>
    <property type="project" value="UniProtKB-KW"/>
</dbReference>
<keyword evidence="1" id="KW-0808">Transferase</keyword>
<dbReference type="AlphaFoldDB" id="A0A832ZU25"/>
<organism evidence="1 2">
    <name type="scientific">Caldiarchaeum subterraneum</name>
    <dbReference type="NCBI Taxonomy" id="311458"/>
    <lineage>
        <taxon>Archaea</taxon>
        <taxon>Nitrososphaerota</taxon>
        <taxon>Candidatus Caldarchaeales</taxon>
        <taxon>Candidatus Caldarchaeaceae</taxon>
        <taxon>Candidatus Caldarchaeum</taxon>
    </lineage>
</organism>
<comment type="caution">
    <text evidence="1">The sequence shown here is derived from an EMBL/GenBank/DDBJ whole genome shotgun (WGS) entry which is preliminary data.</text>
</comment>
<dbReference type="Proteomes" id="UP000608579">
    <property type="component" value="Unassembled WGS sequence"/>
</dbReference>
<dbReference type="Pfam" id="PF01564">
    <property type="entry name" value="Spermine_synth"/>
    <property type="match status" value="1"/>
</dbReference>
<sequence length="282" mass="31713">MVSHPRLLTCYEARRVLQSRESGDRFVELSLDLGVSREVCRIVDEGLLVGDVVVEWRYLGEIAEDSRGVYVIEDKPRRLCFFADGHFYALAVSGEGHAPTVEVDGIHMHRVKDIYPEEDALQKVRLLGQLRCKKVLDICTGLGYTSIQARRLGACKVVTIEKDRNILALARINPWSRILFEDPSIEVVEADAVEYVEELDVVFDAILHDPPTIKIAGELYSGGFYKSLYRVLKRKGTLVHYVGRPGRGMGAKIYVGVMRRLRAVGFAVSFDRDTECVVAVKV</sequence>
<name>A0A832ZU25_CALS0</name>
<accession>A0A832ZU25</accession>
<dbReference type="InterPro" id="IPR029063">
    <property type="entry name" value="SAM-dependent_MTases_sf"/>
</dbReference>
<evidence type="ECO:0000313" key="2">
    <source>
        <dbReference type="Proteomes" id="UP000608579"/>
    </source>
</evidence>
<proteinExistence type="predicted"/>
<dbReference type="Gene3D" id="3.40.50.150">
    <property type="entry name" value="Vaccinia Virus protein VP39"/>
    <property type="match status" value="1"/>
</dbReference>
<dbReference type="SUPFAM" id="SSF53335">
    <property type="entry name" value="S-adenosyl-L-methionine-dependent methyltransferases"/>
    <property type="match status" value="1"/>
</dbReference>